<keyword evidence="5 8" id="KW-0378">Hydrolase</keyword>
<evidence type="ECO:0000256" key="8">
    <source>
        <dbReference type="HAMAP-Rule" id="MF_00265"/>
    </source>
</evidence>
<protein>
    <recommendedName>
        <fullName evidence="8">Ribonuclease VapC</fullName>
        <shortName evidence="8">RNase VapC</shortName>
        <ecNumber evidence="8">3.1.-.-</ecNumber>
    </recommendedName>
    <alternativeName>
        <fullName evidence="8">Toxin VapC</fullName>
    </alternativeName>
</protein>
<evidence type="ECO:0000256" key="5">
    <source>
        <dbReference type="ARBA" id="ARBA00022801"/>
    </source>
</evidence>
<organism evidence="10">
    <name type="scientific">uncultured bacterium contig00009</name>
    <dbReference type="NCBI Taxonomy" id="1181501"/>
    <lineage>
        <taxon>Bacteria</taxon>
        <taxon>environmental samples</taxon>
    </lineage>
</organism>
<proteinExistence type="inferred from homology"/>
<keyword evidence="8" id="KW-0800">Toxin</keyword>
<accession>A0A806JZU0</accession>
<keyword evidence="6 8" id="KW-0460">Magnesium</keyword>
<dbReference type="Gene3D" id="3.40.50.1010">
    <property type="entry name" value="5'-nuclease"/>
    <property type="match status" value="1"/>
</dbReference>
<evidence type="ECO:0000256" key="2">
    <source>
        <dbReference type="ARBA" id="ARBA00022649"/>
    </source>
</evidence>
<dbReference type="InterPro" id="IPR002716">
    <property type="entry name" value="PIN_dom"/>
</dbReference>
<dbReference type="SUPFAM" id="SSF88723">
    <property type="entry name" value="PIN domain-like"/>
    <property type="match status" value="1"/>
</dbReference>
<keyword evidence="3 8" id="KW-0540">Nuclease</keyword>
<dbReference type="GO" id="GO:0016787">
    <property type="term" value="F:hydrolase activity"/>
    <property type="evidence" value="ECO:0007669"/>
    <property type="project" value="UniProtKB-KW"/>
</dbReference>
<evidence type="ECO:0000256" key="1">
    <source>
        <dbReference type="ARBA" id="ARBA00001946"/>
    </source>
</evidence>
<evidence type="ECO:0000313" key="10">
    <source>
        <dbReference type="EMBL" id="AGS52812.1"/>
    </source>
</evidence>
<dbReference type="GO" id="GO:0000287">
    <property type="term" value="F:magnesium ion binding"/>
    <property type="evidence" value="ECO:0007669"/>
    <property type="project" value="UniProtKB-UniRule"/>
</dbReference>
<dbReference type="HAMAP" id="MF_00265">
    <property type="entry name" value="VapC_Nob1"/>
    <property type="match status" value="1"/>
</dbReference>
<keyword evidence="2 8" id="KW-1277">Toxin-antitoxin system</keyword>
<dbReference type="InterPro" id="IPR029060">
    <property type="entry name" value="PIN-like_dom_sf"/>
</dbReference>
<feature type="binding site" evidence="8">
    <location>
        <position position="6"/>
    </location>
    <ligand>
        <name>Mg(2+)</name>
        <dbReference type="ChEBI" id="CHEBI:18420"/>
    </ligand>
</feature>
<evidence type="ECO:0000256" key="4">
    <source>
        <dbReference type="ARBA" id="ARBA00022723"/>
    </source>
</evidence>
<dbReference type="PANTHER" id="PTHR33653">
    <property type="entry name" value="RIBONUCLEASE VAPC2"/>
    <property type="match status" value="1"/>
</dbReference>
<keyword evidence="4 8" id="KW-0479">Metal-binding</keyword>
<reference evidence="10" key="1">
    <citation type="submission" date="2012-03" db="EMBL/GenBank/DDBJ databases">
        <title>Functional metagenomics reveals considerable lignocellulase gene clusters in the gut microbiome of a wood-feeding higher termite.</title>
        <authorList>
            <person name="Liu N."/>
        </authorList>
    </citation>
    <scope>NUCLEOTIDE SEQUENCE</scope>
</reference>
<feature type="domain" description="PIN" evidence="9">
    <location>
        <begin position="3"/>
        <end position="117"/>
    </location>
</feature>
<evidence type="ECO:0000256" key="3">
    <source>
        <dbReference type="ARBA" id="ARBA00022722"/>
    </source>
</evidence>
<comment type="cofactor">
    <cofactor evidence="1 8">
        <name>Mg(2+)</name>
        <dbReference type="ChEBI" id="CHEBI:18420"/>
    </cofactor>
</comment>
<dbReference type="EMBL" id="JQ844213">
    <property type="protein sequence ID" value="AGS52812.1"/>
    <property type="molecule type" value="Genomic_DNA"/>
</dbReference>
<dbReference type="GO" id="GO:0090729">
    <property type="term" value="F:toxin activity"/>
    <property type="evidence" value="ECO:0007669"/>
    <property type="project" value="UniProtKB-KW"/>
</dbReference>
<dbReference type="GO" id="GO:0004540">
    <property type="term" value="F:RNA nuclease activity"/>
    <property type="evidence" value="ECO:0007669"/>
    <property type="project" value="InterPro"/>
</dbReference>
<feature type="binding site" evidence="8">
    <location>
        <position position="97"/>
    </location>
    <ligand>
        <name>Mg(2+)</name>
        <dbReference type="ChEBI" id="CHEBI:18420"/>
    </ligand>
</feature>
<dbReference type="AlphaFoldDB" id="A0A806JZU0"/>
<evidence type="ECO:0000256" key="6">
    <source>
        <dbReference type="ARBA" id="ARBA00022842"/>
    </source>
</evidence>
<comment type="function">
    <text evidence="8">Toxic component of a toxin-antitoxin (TA) system. An RNase.</text>
</comment>
<dbReference type="CDD" id="cd18745">
    <property type="entry name" value="PIN_VapC4-5_FitB-like"/>
    <property type="match status" value="1"/>
</dbReference>
<sequence length="132" mass="14722">MKYLLDTNTCIFLMKNLTTVVERYKTCKHFGIAISSITVAELYFGVYNSSNPSKNGASLTNFLIGLEVLEFDSAAAMEYGRVRAALRKQGTPIGPLDMLIAAHAKAKGLTIVTNNVRELRIEFLEIEDWSKE</sequence>
<dbReference type="Pfam" id="PF01850">
    <property type="entry name" value="PIN"/>
    <property type="match status" value="1"/>
</dbReference>
<evidence type="ECO:0000256" key="7">
    <source>
        <dbReference type="ARBA" id="ARBA00038093"/>
    </source>
</evidence>
<dbReference type="InterPro" id="IPR050556">
    <property type="entry name" value="Type_II_TA_system_RNase"/>
</dbReference>
<dbReference type="InterPro" id="IPR022907">
    <property type="entry name" value="VapC_family"/>
</dbReference>
<dbReference type="PANTHER" id="PTHR33653:SF1">
    <property type="entry name" value="RIBONUCLEASE VAPC2"/>
    <property type="match status" value="1"/>
</dbReference>
<evidence type="ECO:0000259" key="9">
    <source>
        <dbReference type="Pfam" id="PF01850"/>
    </source>
</evidence>
<gene>
    <name evidence="8" type="primary">vapC</name>
</gene>
<dbReference type="EC" id="3.1.-.-" evidence="8"/>
<name>A0A806JZU0_9BACT</name>
<comment type="similarity">
    <text evidence="7 8">Belongs to the PINc/VapC protein family.</text>
</comment>